<reference evidence="1 2" key="1">
    <citation type="submission" date="2015-02" db="EMBL/GenBank/DDBJ databases">
        <title>Single-cell genomics of uncultivated deep-branching MTB reveals a conserved set of magnetosome genes.</title>
        <authorList>
            <person name="Kolinko S."/>
            <person name="Richter M."/>
            <person name="Glockner F.O."/>
            <person name="Brachmann A."/>
            <person name="Schuler D."/>
        </authorList>
    </citation>
    <scope>NUCLEOTIDE SEQUENCE [LARGE SCALE GENOMIC DNA]</scope>
    <source>
        <strain evidence="1">TM-1</strain>
    </source>
</reference>
<accession>A0A0F3GS41</accession>
<sequence length="68" mass="7529">MGVFKRFFVIPYGWLLLPQHKNQLLLTVTGITTRQPIVLCTIGHGPAIACACCYPTFVGGYYSLLVRA</sequence>
<proteinExistence type="predicted"/>
<keyword evidence="2" id="KW-1185">Reference proteome</keyword>
<dbReference type="Proteomes" id="UP000033423">
    <property type="component" value="Unassembled WGS sequence"/>
</dbReference>
<name>A0A0F3GS41_9BACT</name>
<gene>
    <name evidence="1" type="ORF">MBAV_003089</name>
</gene>
<dbReference type="AlphaFoldDB" id="A0A0F3GS41"/>
<protein>
    <submittedName>
        <fullName evidence="1">Uncharacterized protein</fullName>
    </submittedName>
</protein>
<dbReference type="EMBL" id="LACI01001325">
    <property type="protein sequence ID" value="KJU84716.1"/>
    <property type="molecule type" value="Genomic_DNA"/>
</dbReference>
<comment type="caution">
    <text evidence="1">The sequence shown here is derived from an EMBL/GenBank/DDBJ whole genome shotgun (WGS) entry which is preliminary data.</text>
</comment>
<evidence type="ECO:0000313" key="2">
    <source>
        <dbReference type="Proteomes" id="UP000033423"/>
    </source>
</evidence>
<organism evidence="1 2">
    <name type="scientific">Candidatus Magnetobacterium bavaricum</name>
    <dbReference type="NCBI Taxonomy" id="29290"/>
    <lineage>
        <taxon>Bacteria</taxon>
        <taxon>Pseudomonadati</taxon>
        <taxon>Nitrospirota</taxon>
        <taxon>Thermodesulfovibrionia</taxon>
        <taxon>Thermodesulfovibrionales</taxon>
        <taxon>Candidatus Magnetobacteriaceae</taxon>
        <taxon>Candidatus Magnetobacterium</taxon>
    </lineage>
</organism>
<evidence type="ECO:0000313" key="1">
    <source>
        <dbReference type="EMBL" id="KJU84716.1"/>
    </source>
</evidence>